<dbReference type="EMBL" id="MKIE01000002">
    <property type="protein sequence ID" value="OHW62993.1"/>
    <property type="molecule type" value="Genomic_DNA"/>
</dbReference>
<dbReference type="AlphaFoldDB" id="A0A1S1V8Q9"/>
<reference evidence="2 3" key="1">
    <citation type="submission" date="2016-09" db="EMBL/GenBank/DDBJ databases">
        <title>Genome sequence of Eubacterium angustum.</title>
        <authorList>
            <person name="Poehlein A."/>
            <person name="Daniel R."/>
        </authorList>
    </citation>
    <scope>NUCLEOTIDE SEQUENCE [LARGE SCALE GENOMIC DNA]</scope>
    <source>
        <strain evidence="2 3">DSM 1989</strain>
    </source>
</reference>
<evidence type="ECO:0008006" key="4">
    <source>
        <dbReference type="Google" id="ProtNLM"/>
    </source>
</evidence>
<feature type="transmembrane region" description="Helical" evidence="1">
    <location>
        <begin position="21"/>
        <end position="43"/>
    </location>
</feature>
<organism evidence="2 3">
    <name type="scientific">Andreesenia angusta</name>
    <dbReference type="NCBI Taxonomy" id="39480"/>
    <lineage>
        <taxon>Bacteria</taxon>
        <taxon>Bacillati</taxon>
        <taxon>Bacillota</taxon>
        <taxon>Tissierellia</taxon>
        <taxon>Tissierellales</taxon>
        <taxon>Gottschalkiaceae</taxon>
        <taxon>Andreesenia</taxon>
    </lineage>
</organism>
<evidence type="ECO:0000313" key="2">
    <source>
        <dbReference type="EMBL" id="OHW62993.1"/>
    </source>
</evidence>
<dbReference type="InterPro" id="IPR045584">
    <property type="entry name" value="Pilin-like"/>
</dbReference>
<dbReference type="NCBIfam" id="TIGR02532">
    <property type="entry name" value="IV_pilin_GFxxxE"/>
    <property type="match status" value="1"/>
</dbReference>
<dbReference type="InterPro" id="IPR012902">
    <property type="entry name" value="N_methyl_site"/>
</dbReference>
<keyword evidence="1" id="KW-0812">Transmembrane</keyword>
<keyword evidence="1" id="KW-1133">Transmembrane helix</keyword>
<name>A0A1S1V8Q9_9FIRM</name>
<dbReference type="PROSITE" id="PS00409">
    <property type="entry name" value="PROKAR_NTER_METHYL"/>
    <property type="match status" value="1"/>
</dbReference>
<proteinExistence type="predicted"/>
<evidence type="ECO:0000313" key="3">
    <source>
        <dbReference type="Proteomes" id="UP000180254"/>
    </source>
</evidence>
<sequence>MKRPSTLKTRKASNSSRGYTLLELAIVLAIMGILGMVGSALIAPTRQELLRSTESLAGDLESCMAMTHYSPNSYSITFERDGYTVLRNRQENIEVEKEVKYPESVEFARVPANMSFQKNGDLKLKKEDMTIKILDRKKKESLYITIVPVSNRVRVTASPSKPI</sequence>
<evidence type="ECO:0000256" key="1">
    <source>
        <dbReference type="SAM" id="Phobius"/>
    </source>
</evidence>
<comment type="caution">
    <text evidence="2">The sequence shown here is derived from an EMBL/GenBank/DDBJ whole genome shotgun (WGS) entry which is preliminary data.</text>
</comment>
<protein>
    <recommendedName>
        <fullName evidence="4">Prepilin-type N-terminal cleavage/methylation domain-containing protein</fullName>
    </recommendedName>
</protein>
<keyword evidence="1" id="KW-0472">Membrane</keyword>
<dbReference type="STRING" id="39480.EUAN_07770"/>
<dbReference type="SUPFAM" id="SSF54523">
    <property type="entry name" value="Pili subunits"/>
    <property type="match status" value="1"/>
</dbReference>
<gene>
    <name evidence="2" type="ORF">EUAN_07770</name>
</gene>
<keyword evidence="3" id="KW-1185">Reference proteome</keyword>
<dbReference type="Pfam" id="PF07963">
    <property type="entry name" value="N_methyl"/>
    <property type="match status" value="1"/>
</dbReference>
<dbReference type="Proteomes" id="UP000180254">
    <property type="component" value="Unassembled WGS sequence"/>
</dbReference>
<dbReference type="RefSeq" id="WP_071061877.1">
    <property type="nucleotide sequence ID" value="NZ_MKIE01000002.1"/>
</dbReference>
<accession>A0A1S1V8Q9</accession>